<proteinExistence type="predicted"/>
<dbReference type="AlphaFoldDB" id="A0A3A1QV33"/>
<accession>A0A3A1QV33</accession>
<name>A0A3A1QV33_9BACI</name>
<dbReference type="OrthoDB" id="2935842at2"/>
<dbReference type="EMBL" id="QXIR01000019">
    <property type="protein sequence ID" value="RIW32039.1"/>
    <property type="molecule type" value="Genomic_DNA"/>
</dbReference>
<reference evidence="1 2" key="1">
    <citation type="submission" date="2018-09" db="EMBL/GenBank/DDBJ databases">
        <title>Bacillus saliacetes sp. nov., isolated from Thai shrimp paste (Ka-pi).</title>
        <authorList>
            <person name="Daroonpunt R."/>
            <person name="Tanasupawat S."/>
            <person name="Yiamsombut S."/>
        </authorList>
    </citation>
    <scope>NUCLEOTIDE SEQUENCE [LARGE SCALE GENOMIC DNA]</scope>
    <source>
        <strain evidence="1 2">SKP7-4</strain>
    </source>
</reference>
<organism evidence="1 2">
    <name type="scientific">Bacillus salacetis</name>
    <dbReference type="NCBI Taxonomy" id="2315464"/>
    <lineage>
        <taxon>Bacteria</taxon>
        <taxon>Bacillati</taxon>
        <taxon>Bacillota</taxon>
        <taxon>Bacilli</taxon>
        <taxon>Bacillales</taxon>
        <taxon>Bacillaceae</taxon>
        <taxon>Bacillus</taxon>
    </lineage>
</organism>
<dbReference type="Proteomes" id="UP000265801">
    <property type="component" value="Unassembled WGS sequence"/>
</dbReference>
<evidence type="ECO:0000313" key="2">
    <source>
        <dbReference type="Proteomes" id="UP000265801"/>
    </source>
</evidence>
<gene>
    <name evidence="1" type="ORF">D3H55_14285</name>
</gene>
<keyword evidence="2" id="KW-1185">Reference proteome</keyword>
<evidence type="ECO:0000313" key="1">
    <source>
        <dbReference type="EMBL" id="RIW32039.1"/>
    </source>
</evidence>
<comment type="caution">
    <text evidence="1">The sequence shown here is derived from an EMBL/GenBank/DDBJ whole genome shotgun (WGS) entry which is preliminary data.</text>
</comment>
<dbReference type="RefSeq" id="WP_119547775.1">
    <property type="nucleotide sequence ID" value="NZ_QXIR01000019.1"/>
</dbReference>
<sequence>MTELLVDAYETIEDAADHVLELISKFVDVNTFFIARNDKREVNIVRAFNRDEVVLPTGFETLYGDSF</sequence>
<protein>
    <submittedName>
        <fullName evidence="1">Uncharacterized protein</fullName>
    </submittedName>
</protein>